<gene>
    <name evidence="1" type="ORF">HMPREF0758_2538</name>
</gene>
<dbReference type="EMBL" id="ADBY01000042">
    <property type="protein sequence ID" value="EFE95902.1"/>
    <property type="molecule type" value="Genomic_DNA"/>
</dbReference>
<comment type="caution">
    <text evidence="1">The sequence shown here is derived from an EMBL/GenBank/DDBJ whole genome shotgun (WGS) entry which is preliminary data.</text>
</comment>
<organism evidence="1 2">
    <name type="scientific">Serratia odorifera DSM 4582</name>
    <dbReference type="NCBI Taxonomy" id="667129"/>
    <lineage>
        <taxon>Bacteria</taxon>
        <taxon>Pseudomonadati</taxon>
        <taxon>Pseudomonadota</taxon>
        <taxon>Gammaproteobacteria</taxon>
        <taxon>Enterobacterales</taxon>
        <taxon>Yersiniaceae</taxon>
        <taxon>Serratia</taxon>
    </lineage>
</organism>
<sequence length="49" mass="5799">MILEQHKKKCDDYGFQRGSDAYANCLMRQAEMEDADEQKMLDREAKTKK</sequence>
<dbReference type="Proteomes" id="UP000005723">
    <property type="component" value="Unassembled WGS sequence"/>
</dbReference>
<proteinExistence type="predicted"/>
<name>D4E2Y8_SEROD</name>
<evidence type="ECO:0000313" key="2">
    <source>
        <dbReference type="Proteomes" id="UP000005723"/>
    </source>
</evidence>
<protein>
    <submittedName>
        <fullName evidence="1">Uncharacterized protein</fullName>
    </submittedName>
</protein>
<reference evidence="1 2" key="1">
    <citation type="submission" date="2010-01" db="EMBL/GenBank/DDBJ databases">
        <authorList>
            <person name="Muzny D."/>
            <person name="Qin X."/>
            <person name="Deng J."/>
            <person name="Jiang H."/>
            <person name="Liu Y."/>
            <person name="Qu J."/>
            <person name="Song X.-Z."/>
            <person name="Zhang L."/>
            <person name="Thornton R."/>
            <person name="Coyle M."/>
            <person name="Francisco L."/>
            <person name="Jackson L."/>
            <person name="Javaid M."/>
            <person name="Korchina V."/>
            <person name="Kovar C."/>
            <person name="Mata R."/>
            <person name="Mathew T."/>
            <person name="Ngo R."/>
            <person name="Nguyen L."/>
            <person name="Nguyen N."/>
            <person name="Okwuonu G."/>
            <person name="Ongeri F."/>
            <person name="Pham C."/>
            <person name="Simmons D."/>
            <person name="Wilczek-Boney K."/>
            <person name="Hale W."/>
            <person name="Jakkamsetti A."/>
            <person name="Pham P."/>
            <person name="Ruth R."/>
            <person name="San Lucas F."/>
            <person name="Warren J."/>
            <person name="Zhang J."/>
            <person name="Zhao Z."/>
            <person name="Zhou C."/>
            <person name="Zhu D."/>
            <person name="Lee S."/>
            <person name="Bess C."/>
            <person name="Blankenburg K."/>
            <person name="Forbes L."/>
            <person name="Fu Q."/>
            <person name="Gubbala S."/>
            <person name="Hirani K."/>
            <person name="Jayaseelan J.C."/>
            <person name="Lara F."/>
            <person name="Munidasa M."/>
            <person name="Palculict T."/>
            <person name="Patil S."/>
            <person name="Pu L.-L."/>
            <person name="Saada N."/>
            <person name="Tang L."/>
            <person name="Weissenberger G."/>
            <person name="Zhu Y."/>
            <person name="Hemphill L."/>
            <person name="Shang Y."/>
            <person name="Youmans B."/>
            <person name="Ayvaz T."/>
            <person name="Ross M."/>
            <person name="Santibanez J."/>
            <person name="Aqrawi P."/>
            <person name="Gross S."/>
            <person name="Joshi V."/>
            <person name="Fowler G."/>
            <person name="Nazareth L."/>
            <person name="Reid J."/>
            <person name="Worley K."/>
            <person name="Petrosino J."/>
            <person name="Highlander S."/>
            <person name="Gibbs R."/>
        </authorList>
    </citation>
    <scope>NUCLEOTIDE SEQUENCE [LARGE SCALE GENOMIC DNA]</scope>
    <source>
        <strain evidence="1 2">DSM 4582</strain>
    </source>
</reference>
<keyword evidence="2" id="KW-1185">Reference proteome</keyword>
<accession>D4E2Y8</accession>
<dbReference type="HOGENOM" id="CLU_3140605_0_0_6"/>
<dbReference type="AlphaFoldDB" id="D4E2Y8"/>
<evidence type="ECO:0000313" key="1">
    <source>
        <dbReference type="EMBL" id="EFE95902.1"/>
    </source>
</evidence>